<reference evidence="2 3" key="1">
    <citation type="journal article" date="2021" name="Sci. Rep.">
        <title>Genome sequencing of the multicellular alga Astrephomene provides insights into convergent evolution of germ-soma differentiation.</title>
        <authorList>
            <person name="Yamashita S."/>
            <person name="Yamamoto K."/>
            <person name="Matsuzaki R."/>
            <person name="Suzuki S."/>
            <person name="Yamaguchi H."/>
            <person name="Hirooka S."/>
            <person name="Minakuchi Y."/>
            <person name="Miyagishima S."/>
            <person name="Kawachi M."/>
            <person name="Toyoda A."/>
            <person name="Nozaki H."/>
        </authorList>
    </citation>
    <scope>NUCLEOTIDE SEQUENCE [LARGE SCALE GENOMIC DNA]</scope>
    <source>
        <strain evidence="2 3">NIES-4017</strain>
    </source>
</reference>
<feature type="compositionally biased region" description="Low complexity" evidence="1">
    <location>
        <begin position="61"/>
        <end position="73"/>
    </location>
</feature>
<keyword evidence="3" id="KW-1185">Reference proteome</keyword>
<dbReference type="Proteomes" id="UP001054857">
    <property type="component" value="Unassembled WGS sequence"/>
</dbReference>
<evidence type="ECO:0000313" key="3">
    <source>
        <dbReference type="Proteomes" id="UP001054857"/>
    </source>
</evidence>
<feature type="region of interest" description="Disordered" evidence="1">
    <location>
        <begin position="55"/>
        <end position="85"/>
    </location>
</feature>
<name>A0AAD3HSH7_9CHLO</name>
<comment type="caution">
    <text evidence="2">The sequence shown here is derived from an EMBL/GenBank/DDBJ whole genome shotgun (WGS) entry which is preliminary data.</text>
</comment>
<dbReference type="AlphaFoldDB" id="A0AAD3HSH7"/>
<feature type="compositionally biased region" description="Gly residues" evidence="1">
    <location>
        <begin position="74"/>
        <end position="85"/>
    </location>
</feature>
<gene>
    <name evidence="2" type="ORF">Agub_g13299</name>
</gene>
<organism evidence="2 3">
    <name type="scientific">Astrephomene gubernaculifera</name>
    <dbReference type="NCBI Taxonomy" id="47775"/>
    <lineage>
        <taxon>Eukaryota</taxon>
        <taxon>Viridiplantae</taxon>
        <taxon>Chlorophyta</taxon>
        <taxon>core chlorophytes</taxon>
        <taxon>Chlorophyceae</taxon>
        <taxon>CS clade</taxon>
        <taxon>Chlamydomonadales</taxon>
        <taxon>Astrephomenaceae</taxon>
        <taxon>Astrephomene</taxon>
    </lineage>
</organism>
<feature type="non-terminal residue" evidence="2">
    <location>
        <position position="1"/>
    </location>
</feature>
<evidence type="ECO:0000256" key="1">
    <source>
        <dbReference type="SAM" id="MobiDB-lite"/>
    </source>
</evidence>
<sequence length="242" mass="24998">GNGGCGGGGQQQQQQGVAVVVRTKLGRRLYDNRALDLPCSTSEWLFEHLLGRKGQQEREQGQQQLQQQGCGFEMHGGGGGSGGAGAAAMPVATTGGSSTVVTAAAAAATAIQGVGITLIPEDWPESRFQVELRYRFPKLMGLLQPPTTAITPTAATTTYLGALAPVTAAALPPPFSSSTTVVHSPLPYATLSAEVRGAIALYGAEAGDVLELWQLPGGRPEEFMFRVVRAGGRGAGRGRGRG</sequence>
<dbReference type="EMBL" id="BMAR01000043">
    <property type="protein sequence ID" value="GFR50975.1"/>
    <property type="molecule type" value="Genomic_DNA"/>
</dbReference>
<proteinExistence type="predicted"/>
<accession>A0AAD3HSH7</accession>
<evidence type="ECO:0000313" key="2">
    <source>
        <dbReference type="EMBL" id="GFR50975.1"/>
    </source>
</evidence>
<protein>
    <submittedName>
        <fullName evidence="2">Uncharacterized protein</fullName>
    </submittedName>
</protein>